<accession>A0A6I0EQ74</accession>
<proteinExistence type="predicted"/>
<reference evidence="1 2" key="1">
    <citation type="submission" date="2019-10" db="EMBL/GenBank/DDBJ databases">
        <title>Whole-genome sequence of the extremophile Heliorestis acidaminivorans DSM 24790.</title>
        <authorList>
            <person name="Kyndt J.A."/>
            <person name="Meyer T.E."/>
        </authorList>
    </citation>
    <scope>NUCLEOTIDE SEQUENCE [LARGE SCALE GENOMIC DNA]</scope>
    <source>
        <strain evidence="1 2">DSM 24790</strain>
    </source>
</reference>
<dbReference type="Pfam" id="PF24694">
    <property type="entry name" value="LNS2_PITM1-3"/>
    <property type="match status" value="1"/>
</dbReference>
<dbReference type="RefSeq" id="WP_151620523.1">
    <property type="nucleotide sequence ID" value="NZ_WBXO01000007.1"/>
</dbReference>
<gene>
    <name evidence="1" type="ORF">F9B85_10110</name>
</gene>
<dbReference type="Gene3D" id="3.40.50.1000">
    <property type="entry name" value="HAD superfamily/HAD-like"/>
    <property type="match status" value="1"/>
</dbReference>
<dbReference type="InterPro" id="IPR036412">
    <property type="entry name" value="HAD-like_sf"/>
</dbReference>
<dbReference type="SUPFAM" id="SSF56784">
    <property type="entry name" value="HAD-like"/>
    <property type="match status" value="1"/>
</dbReference>
<evidence type="ECO:0008006" key="3">
    <source>
        <dbReference type="Google" id="ProtNLM"/>
    </source>
</evidence>
<dbReference type="EMBL" id="WBXO01000007">
    <property type="protein sequence ID" value="KAB2952157.1"/>
    <property type="molecule type" value="Genomic_DNA"/>
</dbReference>
<keyword evidence="2" id="KW-1185">Reference proteome</keyword>
<sequence length="183" mass="20693">MLIGVDICNTIAKINEALALRFLGTSEIPQELRKQRRWDLPGLSPDFFRTPEGLRLFSEAGPYEGAAETLKKLVGAGHRVVYITARPKESELVTRRWLKEHGFPNGEVVFSEEKGETCLDMDVQLMIEDDPVFAKQVKEVGIPVFMVRQGYNADFPALKMDWKMAGLLFGMVVSHNQKNILNK</sequence>
<comment type="caution">
    <text evidence="1">The sequence shown here is derived from an EMBL/GenBank/DDBJ whole genome shotgun (WGS) entry which is preliminary data.</text>
</comment>
<name>A0A6I0EQ74_9FIRM</name>
<dbReference type="InterPro" id="IPR023214">
    <property type="entry name" value="HAD_sf"/>
</dbReference>
<evidence type="ECO:0000313" key="1">
    <source>
        <dbReference type="EMBL" id="KAB2952157.1"/>
    </source>
</evidence>
<evidence type="ECO:0000313" key="2">
    <source>
        <dbReference type="Proteomes" id="UP000468766"/>
    </source>
</evidence>
<organism evidence="1 2">
    <name type="scientific">Heliorestis acidaminivorans</name>
    <dbReference type="NCBI Taxonomy" id="553427"/>
    <lineage>
        <taxon>Bacteria</taxon>
        <taxon>Bacillati</taxon>
        <taxon>Bacillota</taxon>
        <taxon>Clostridia</taxon>
        <taxon>Eubacteriales</taxon>
        <taxon>Heliobacteriaceae</taxon>
        <taxon>Heliorestis</taxon>
    </lineage>
</organism>
<protein>
    <recommendedName>
        <fullName evidence="3">Nucleotidase</fullName>
    </recommendedName>
</protein>
<dbReference type="OrthoDB" id="573782at2"/>
<dbReference type="Proteomes" id="UP000468766">
    <property type="component" value="Unassembled WGS sequence"/>
</dbReference>
<dbReference type="AlphaFoldDB" id="A0A6I0EQ74"/>